<proteinExistence type="predicted"/>
<keyword evidence="2" id="KW-1185">Reference proteome</keyword>
<dbReference type="Proteomes" id="UP000092445">
    <property type="component" value="Unassembled WGS sequence"/>
</dbReference>
<sequence>MSRVKDGLFHRKLRADAEMCVCIVEDIQKRLKVQLRVEMSRNRCNLEDEVNTRTCVDACQKRFDSHILNFTTFLSLVPLSDTRRRQKPLTSEIIFVLRLKAKSVPRSKVFKYYMVQVTSDPISASLCRPIEFRLLEPVDMIDHIMGVVHQLDVPANISYEPQTFA</sequence>
<accession>A0A1A9Z8S4</accession>
<evidence type="ECO:0000313" key="2">
    <source>
        <dbReference type="Proteomes" id="UP000092445"/>
    </source>
</evidence>
<name>A0A1A9Z8S4_GLOPL</name>
<protein>
    <submittedName>
        <fullName evidence="1">Uncharacterized protein</fullName>
    </submittedName>
</protein>
<reference evidence="2" key="1">
    <citation type="submission" date="2014-03" db="EMBL/GenBank/DDBJ databases">
        <authorList>
            <person name="Aksoy S."/>
            <person name="Warren W."/>
            <person name="Wilson R.K."/>
        </authorList>
    </citation>
    <scope>NUCLEOTIDE SEQUENCE [LARGE SCALE GENOMIC DNA]</scope>
    <source>
        <strain evidence="2">IAEA</strain>
    </source>
</reference>
<dbReference type="EnsemblMetazoa" id="GPAI007249-RA">
    <property type="protein sequence ID" value="GPAI007249-PA"/>
    <property type="gene ID" value="GPAI007249"/>
</dbReference>
<dbReference type="VEuPathDB" id="VectorBase:GPAI007249"/>
<reference evidence="1" key="2">
    <citation type="submission" date="2020-05" db="UniProtKB">
        <authorList>
            <consortium name="EnsemblMetazoa"/>
        </authorList>
    </citation>
    <scope>IDENTIFICATION</scope>
    <source>
        <strain evidence="1">IAEA</strain>
    </source>
</reference>
<dbReference type="AlphaFoldDB" id="A0A1A9Z8S4"/>
<organism evidence="1 2">
    <name type="scientific">Glossina pallidipes</name>
    <name type="common">Tsetse fly</name>
    <dbReference type="NCBI Taxonomy" id="7398"/>
    <lineage>
        <taxon>Eukaryota</taxon>
        <taxon>Metazoa</taxon>
        <taxon>Ecdysozoa</taxon>
        <taxon>Arthropoda</taxon>
        <taxon>Hexapoda</taxon>
        <taxon>Insecta</taxon>
        <taxon>Pterygota</taxon>
        <taxon>Neoptera</taxon>
        <taxon>Endopterygota</taxon>
        <taxon>Diptera</taxon>
        <taxon>Brachycera</taxon>
        <taxon>Muscomorpha</taxon>
        <taxon>Hippoboscoidea</taxon>
        <taxon>Glossinidae</taxon>
        <taxon>Glossina</taxon>
    </lineage>
</organism>
<evidence type="ECO:0000313" key="1">
    <source>
        <dbReference type="EnsemblMetazoa" id="GPAI007249-PA"/>
    </source>
</evidence>